<feature type="signal peptide" evidence="3">
    <location>
        <begin position="1"/>
        <end position="21"/>
    </location>
</feature>
<gene>
    <name evidence="4" type="ORF">Pla108_18020</name>
</gene>
<dbReference type="Gene3D" id="2.160.20.10">
    <property type="entry name" value="Single-stranded right-handed beta-helix, Pectin lyase-like"/>
    <property type="match status" value="1"/>
</dbReference>
<feature type="chain" id="PRO_5022838355" description="Pectate lyase" evidence="3">
    <location>
        <begin position="22"/>
        <end position="512"/>
    </location>
</feature>
<keyword evidence="2" id="KW-0325">Glycoprotein</keyword>
<accession>A0A5C6AE08</accession>
<dbReference type="InterPro" id="IPR011050">
    <property type="entry name" value="Pectin_lyase_fold/virulence"/>
</dbReference>
<organism evidence="4 5">
    <name type="scientific">Botrimarina colliarenosi</name>
    <dbReference type="NCBI Taxonomy" id="2528001"/>
    <lineage>
        <taxon>Bacteria</taxon>
        <taxon>Pseudomonadati</taxon>
        <taxon>Planctomycetota</taxon>
        <taxon>Planctomycetia</taxon>
        <taxon>Pirellulales</taxon>
        <taxon>Lacipirellulaceae</taxon>
        <taxon>Botrimarina</taxon>
    </lineage>
</organism>
<evidence type="ECO:0000313" key="4">
    <source>
        <dbReference type="EMBL" id="TWT97650.1"/>
    </source>
</evidence>
<dbReference type="EMBL" id="SJPR01000002">
    <property type="protein sequence ID" value="TWT97650.1"/>
    <property type="molecule type" value="Genomic_DNA"/>
</dbReference>
<dbReference type="AlphaFoldDB" id="A0A5C6AE08"/>
<keyword evidence="3" id="KW-0732">Signal</keyword>
<dbReference type="PANTHER" id="PTHR42970:SF1">
    <property type="entry name" value="PECTATE LYASE C-RELATED"/>
    <property type="match status" value="1"/>
</dbReference>
<dbReference type="SUPFAM" id="SSF51126">
    <property type="entry name" value="Pectin lyase-like"/>
    <property type="match status" value="1"/>
</dbReference>
<evidence type="ECO:0000256" key="1">
    <source>
        <dbReference type="ARBA" id="ARBA00022723"/>
    </source>
</evidence>
<protein>
    <recommendedName>
        <fullName evidence="6">Pectate lyase</fullName>
    </recommendedName>
</protein>
<evidence type="ECO:0000313" key="5">
    <source>
        <dbReference type="Proteomes" id="UP000317421"/>
    </source>
</evidence>
<dbReference type="PANTHER" id="PTHR42970">
    <property type="entry name" value="PECTATE LYASE C-RELATED"/>
    <property type="match status" value="1"/>
</dbReference>
<reference evidence="4 5" key="1">
    <citation type="submission" date="2019-02" db="EMBL/GenBank/DDBJ databases">
        <title>Deep-cultivation of Planctomycetes and their phenomic and genomic characterization uncovers novel biology.</title>
        <authorList>
            <person name="Wiegand S."/>
            <person name="Jogler M."/>
            <person name="Boedeker C."/>
            <person name="Pinto D."/>
            <person name="Vollmers J."/>
            <person name="Rivas-Marin E."/>
            <person name="Kohn T."/>
            <person name="Peeters S.H."/>
            <person name="Heuer A."/>
            <person name="Rast P."/>
            <person name="Oberbeckmann S."/>
            <person name="Bunk B."/>
            <person name="Jeske O."/>
            <person name="Meyerdierks A."/>
            <person name="Storesund J.E."/>
            <person name="Kallscheuer N."/>
            <person name="Luecker S."/>
            <person name="Lage O.M."/>
            <person name="Pohl T."/>
            <person name="Merkel B.J."/>
            <person name="Hornburger P."/>
            <person name="Mueller R.-W."/>
            <person name="Bruemmer F."/>
            <person name="Labrenz M."/>
            <person name="Spormann A.M."/>
            <person name="Op Den Camp H."/>
            <person name="Overmann J."/>
            <person name="Amann R."/>
            <person name="Jetten M.S.M."/>
            <person name="Mascher T."/>
            <person name="Medema M.H."/>
            <person name="Devos D.P."/>
            <person name="Kaster A.-K."/>
            <person name="Ovreas L."/>
            <person name="Rohde M."/>
            <person name="Galperin M.Y."/>
            <person name="Jogler C."/>
        </authorList>
    </citation>
    <scope>NUCLEOTIDE SEQUENCE [LARGE SCALE GENOMIC DNA]</scope>
    <source>
        <strain evidence="4 5">Pla108</strain>
    </source>
</reference>
<dbReference type="InterPro" id="IPR012334">
    <property type="entry name" value="Pectin_lyas_fold"/>
</dbReference>
<dbReference type="OrthoDB" id="9804686at2"/>
<evidence type="ECO:0008006" key="6">
    <source>
        <dbReference type="Google" id="ProtNLM"/>
    </source>
</evidence>
<keyword evidence="5" id="KW-1185">Reference proteome</keyword>
<keyword evidence="1" id="KW-0479">Metal-binding</keyword>
<proteinExistence type="predicted"/>
<name>A0A5C6AE08_9BACT</name>
<dbReference type="Proteomes" id="UP000317421">
    <property type="component" value="Unassembled WGS sequence"/>
</dbReference>
<comment type="caution">
    <text evidence="4">The sequence shown here is derived from an EMBL/GenBank/DDBJ whole genome shotgun (WGS) entry which is preliminary data.</text>
</comment>
<evidence type="ECO:0000256" key="2">
    <source>
        <dbReference type="ARBA" id="ARBA00023180"/>
    </source>
</evidence>
<dbReference type="RefSeq" id="WP_146444569.1">
    <property type="nucleotide sequence ID" value="NZ_SJPR01000002.1"/>
</dbReference>
<sequence precursor="true">MKFLSNRWLGYALLLVGTPSAAEQPLAFPGAVGQGAASVGGRGGDVYHVTSLADYSTRSDEPKIEGSLRHAIRSATGPRTVVFDVAGVIRLKQPLEVKKNNLTIAGQTSPGGVTLFGYPFEVSRAKDVVIRHLRVRCGDLNARNRTDKNPAGAGDLDASSANAIQIGGGSERVILDHVSTSWGMDETLSITNARDVTVQHSIVAEALDRSYHAKGAHGYGSLVRGMVTPQDQQANRGGYTLYGDLWAHNRARNPSMGGQQFLRPGLAEADRLQTDVNIVNCVVYDWSEQATHRNNLGGARVNLVGNYYVAGPMKASKYFFRGGGGPQSPTQIYQRGNCYDRDQDAGHNGVLYETDEQIAVGFDGLDDDDVVRSEGEPLGFLASVPDSTILKAPAAYAVVAASVGASLWRDAIDQRVIDSLETRSGKVIDSQEVYRGGDGVLPGVNDLPEVHRPAGFDCDGDGMADAFERSHGLDPNDPEDRNGLTLRENDGAVGLTNLEVYLDMITHQRDAY</sequence>
<evidence type="ECO:0000256" key="3">
    <source>
        <dbReference type="SAM" id="SignalP"/>
    </source>
</evidence>
<dbReference type="GO" id="GO:0046872">
    <property type="term" value="F:metal ion binding"/>
    <property type="evidence" value="ECO:0007669"/>
    <property type="project" value="UniProtKB-KW"/>
</dbReference>
<dbReference type="InterPro" id="IPR052063">
    <property type="entry name" value="Polysaccharide_Lyase_1"/>
</dbReference>